<dbReference type="InterPro" id="IPR001810">
    <property type="entry name" value="F-box_dom"/>
</dbReference>
<accession>A0A916E675</accession>
<dbReference type="Proteomes" id="UP000684084">
    <property type="component" value="Unassembled WGS sequence"/>
</dbReference>
<dbReference type="EMBL" id="CAGKOT010000017">
    <property type="protein sequence ID" value="CAB5362675.1"/>
    <property type="molecule type" value="Genomic_DNA"/>
</dbReference>
<dbReference type="OrthoDB" id="2430469at2759"/>
<dbReference type="VEuPathDB" id="FungiDB:RhiirFUN_024060"/>
<dbReference type="CDD" id="cd09917">
    <property type="entry name" value="F-box_SF"/>
    <property type="match status" value="1"/>
</dbReference>
<reference evidence="2" key="1">
    <citation type="submission" date="2020-05" db="EMBL/GenBank/DDBJ databases">
        <authorList>
            <person name="Rincon C."/>
            <person name="Sanders R I."/>
            <person name="Robbins C."/>
            <person name="Chaturvedi A."/>
        </authorList>
    </citation>
    <scope>NUCLEOTIDE SEQUENCE</scope>
    <source>
        <strain evidence="2">CHB12</strain>
    </source>
</reference>
<evidence type="ECO:0000313" key="3">
    <source>
        <dbReference type="Proteomes" id="UP000684084"/>
    </source>
</evidence>
<evidence type="ECO:0000313" key="2">
    <source>
        <dbReference type="EMBL" id="CAB5362675.1"/>
    </source>
</evidence>
<protein>
    <recommendedName>
        <fullName evidence="1">F-box domain-containing protein</fullName>
    </recommendedName>
</protein>
<organism evidence="2 3">
    <name type="scientific">Rhizophagus irregularis</name>
    <dbReference type="NCBI Taxonomy" id="588596"/>
    <lineage>
        <taxon>Eukaryota</taxon>
        <taxon>Fungi</taxon>
        <taxon>Fungi incertae sedis</taxon>
        <taxon>Mucoromycota</taxon>
        <taxon>Glomeromycotina</taxon>
        <taxon>Glomeromycetes</taxon>
        <taxon>Glomerales</taxon>
        <taxon>Glomeraceae</taxon>
        <taxon>Rhizophagus</taxon>
    </lineage>
</organism>
<name>A0A916E675_9GLOM</name>
<dbReference type="AlphaFoldDB" id="A0A916E675"/>
<dbReference type="Pfam" id="PF12937">
    <property type="entry name" value="F-box-like"/>
    <property type="match status" value="1"/>
</dbReference>
<gene>
    <name evidence="2" type="ORF">CHRIB12_LOCUS9259</name>
</gene>
<sequence>MMSIIIKYKIRDGKRLFVVIFIKDKNCTCTSSVMTDQHPFKRTTDVNKSKEVHYSPYLPPETLGEIFSFFADDDVKSLHSCLLVNKTWCESAAFILWKRPFDISSIMASSELTSFELFIVSEICRF</sequence>
<proteinExistence type="predicted"/>
<evidence type="ECO:0000259" key="1">
    <source>
        <dbReference type="Pfam" id="PF12937"/>
    </source>
</evidence>
<feature type="domain" description="F-box" evidence="1">
    <location>
        <begin position="57"/>
        <end position="101"/>
    </location>
</feature>
<comment type="caution">
    <text evidence="2">The sequence shown here is derived from an EMBL/GenBank/DDBJ whole genome shotgun (WGS) entry which is preliminary data.</text>
</comment>